<dbReference type="EMBL" id="JAGGKK010000001">
    <property type="protein sequence ID" value="MBP1947214.1"/>
    <property type="molecule type" value="Genomic_DNA"/>
</dbReference>
<reference evidence="1 2" key="1">
    <citation type="submission" date="2021-03" db="EMBL/GenBank/DDBJ databases">
        <title>Genomic Encyclopedia of Type Strains, Phase IV (KMG-IV): sequencing the most valuable type-strain genomes for metagenomic binning, comparative biology and taxonomic classification.</title>
        <authorList>
            <person name="Goeker M."/>
        </authorList>
    </citation>
    <scope>NUCLEOTIDE SEQUENCE [LARGE SCALE GENOMIC DNA]</scope>
    <source>
        <strain evidence="1 2">DSM 21085</strain>
    </source>
</reference>
<evidence type="ECO:0000313" key="2">
    <source>
        <dbReference type="Proteomes" id="UP001519328"/>
    </source>
</evidence>
<dbReference type="RefSeq" id="WP_209478867.1">
    <property type="nucleotide sequence ID" value="NZ_JAGGKK010000001.1"/>
</dbReference>
<proteinExistence type="predicted"/>
<accession>A0ABS4H8H6</accession>
<gene>
    <name evidence="1" type="ORF">J2Z82_000137</name>
</gene>
<organism evidence="1 2">
    <name type="scientific">Virgibacillus litoralis</name>
    <dbReference type="NCBI Taxonomy" id="578221"/>
    <lineage>
        <taxon>Bacteria</taxon>
        <taxon>Bacillati</taxon>
        <taxon>Bacillota</taxon>
        <taxon>Bacilli</taxon>
        <taxon>Bacillales</taxon>
        <taxon>Bacillaceae</taxon>
        <taxon>Virgibacillus</taxon>
    </lineage>
</organism>
<keyword evidence="2" id="KW-1185">Reference proteome</keyword>
<comment type="caution">
    <text evidence="1">The sequence shown here is derived from an EMBL/GenBank/DDBJ whole genome shotgun (WGS) entry which is preliminary data.</text>
</comment>
<dbReference type="Proteomes" id="UP001519328">
    <property type="component" value="Unassembled WGS sequence"/>
</dbReference>
<evidence type="ECO:0000313" key="1">
    <source>
        <dbReference type="EMBL" id="MBP1947214.1"/>
    </source>
</evidence>
<name>A0ABS4H8H6_9BACI</name>
<sequence>MGYILPINHYQYKDYQQRVTEDKQDPYYIEKPYKAMLEAKHLDIARQEARLRTIRDSDHKLSAVKSPTAEKILADVTGKGLHFSDSI</sequence>
<protein>
    <submittedName>
        <fullName evidence="1">Uncharacterized protein</fullName>
    </submittedName>
</protein>